<reference evidence="6 7" key="1">
    <citation type="submission" date="2018-09" db="EMBL/GenBank/DDBJ databases">
        <title>Marinorhizobium profundi gen. nov., sp. nov., isolated from a deep-sea sediment sample from the New Britain Trench and proposal of Marinorhizobiaceae fam. nov. in the order Rhizobiales of the class Alphaproteobacteria.</title>
        <authorList>
            <person name="Cao J."/>
        </authorList>
    </citation>
    <scope>NUCLEOTIDE SEQUENCE [LARGE SCALE GENOMIC DNA]</scope>
    <source>
        <strain evidence="6 7">WS11</strain>
    </source>
</reference>
<evidence type="ECO:0000256" key="4">
    <source>
        <dbReference type="ARBA" id="ARBA00023204"/>
    </source>
</evidence>
<keyword evidence="7" id="KW-1185">Reference proteome</keyword>
<evidence type="ECO:0000256" key="5">
    <source>
        <dbReference type="HAMAP-Rule" id="MF_00527"/>
    </source>
</evidence>
<dbReference type="InterPro" id="IPR003180">
    <property type="entry name" value="MPG"/>
</dbReference>
<dbReference type="GO" id="GO:0003677">
    <property type="term" value="F:DNA binding"/>
    <property type="evidence" value="ECO:0007669"/>
    <property type="project" value="InterPro"/>
</dbReference>
<dbReference type="PANTHER" id="PTHR10429">
    <property type="entry name" value="DNA-3-METHYLADENINE GLYCOSYLASE"/>
    <property type="match status" value="1"/>
</dbReference>
<protein>
    <recommendedName>
        <fullName evidence="5">Putative 3-methyladenine DNA glycosylase</fullName>
        <ecNumber evidence="5">3.2.2.-</ecNumber>
    </recommendedName>
</protein>
<dbReference type="SUPFAM" id="SSF50486">
    <property type="entry name" value="FMT C-terminal domain-like"/>
    <property type="match status" value="1"/>
</dbReference>
<dbReference type="FunFam" id="3.10.300.10:FF:000001">
    <property type="entry name" value="Putative 3-methyladenine DNA glycosylase"/>
    <property type="match status" value="1"/>
</dbReference>
<dbReference type="EMBL" id="CP032509">
    <property type="protein sequence ID" value="AZN70625.1"/>
    <property type="molecule type" value="Genomic_DNA"/>
</dbReference>
<dbReference type="PANTHER" id="PTHR10429:SF0">
    <property type="entry name" value="DNA-3-METHYLADENINE GLYCOSYLASE"/>
    <property type="match status" value="1"/>
</dbReference>
<gene>
    <name evidence="6" type="ORF">D5400_04470</name>
</gene>
<dbReference type="EC" id="3.2.2.-" evidence="5"/>
<dbReference type="HAMAP" id="MF_00527">
    <property type="entry name" value="3MGH"/>
    <property type="match status" value="1"/>
</dbReference>
<dbReference type="GO" id="GO:0003905">
    <property type="term" value="F:alkylbase DNA N-glycosylase activity"/>
    <property type="evidence" value="ECO:0007669"/>
    <property type="project" value="InterPro"/>
</dbReference>
<evidence type="ECO:0000256" key="1">
    <source>
        <dbReference type="ARBA" id="ARBA00009232"/>
    </source>
</evidence>
<dbReference type="Proteomes" id="UP000268192">
    <property type="component" value="Chromosome"/>
</dbReference>
<dbReference type="GO" id="GO:0006284">
    <property type="term" value="P:base-excision repair"/>
    <property type="evidence" value="ECO:0007669"/>
    <property type="project" value="InterPro"/>
</dbReference>
<sequence length="195" mass="21070">MQTSSDQLVVRSLVQPSFFDGDAVALARALIGATLFVRGVGGLVVETEAYRHDDAASHSSNGETVRNRAMFGPPGHAYVYRSYGIHWCLNVVCARGQAVLFRAIEPGLGVDAMRVRRGRDKLEDLCAGPGRLGQALGIDRADDGQPFDGCDLQIHVPSMMSQPILVGPRIGITKNADLPWRFGLSGSPHLSRRFA</sequence>
<evidence type="ECO:0000313" key="6">
    <source>
        <dbReference type="EMBL" id="AZN70625.1"/>
    </source>
</evidence>
<organism evidence="6 7">
    <name type="scientific">Georhizobium profundi</name>
    <dbReference type="NCBI Taxonomy" id="2341112"/>
    <lineage>
        <taxon>Bacteria</taxon>
        <taxon>Pseudomonadati</taxon>
        <taxon>Pseudomonadota</taxon>
        <taxon>Alphaproteobacteria</taxon>
        <taxon>Hyphomicrobiales</taxon>
        <taxon>Rhizobiaceae</taxon>
        <taxon>Georhizobium</taxon>
    </lineage>
</organism>
<evidence type="ECO:0000256" key="3">
    <source>
        <dbReference type="ARBA" id="ARBA00022801"/>
    </source>
</evidence>
<dbReference type="NCBIfam" id="TIGR00567">
    <property type="entry name" value="3mg"/>
    <property type="match status" value="1"/>
</dbReference>
<dbReference type="Gene3D" id="3.10.300.10">
    <property type="entry name" value="Methylpurine-DNA glycosylase (MPG)"/>
    <property type="match status" value="1"/>
</dbReference>
<evidence type="ECO:0000256" key="2">
    <source>
        <dbReference type="ARBA" id="ARBA00022763"/>
    </source>
</evidence>
<evidence type="ECO:0000313" key="7">
    <source>
        <dbReference type="Proteomes" id="UP000268192"/>
    </source>
</evidence>
<dbReference type="NCBIfam" id="NF002003">
    <property type="entry name" value="PRK00802.1-3"/>
    <property type="match status" value="1"/>
</dbReference>
<dbReference type="InterPro" id="IPR036995">
    <property type="entry name" value="MPG_sf"/>
</dbReference>
<keyword evidence="6" id="KW-0326">Glycosidase</keyword>
<dbReference type="InterPro" id="IPR011034">
    <property type="entry name" value="Formyl_transferase-like_C_sf"/>
</dbReference>
<proteinExistence type="inferred from homology"/>
<keyword evidence="3 5" id="KW-0378">Hydrolase</keyword>
<comment type="similarity">
    <text evidence="1 5">Belongs to the DNA glycosylase MPG family.</text>
</comment>
<dbReference type="OrthoDB" id="9794313at2"/>
<dbReference type="RefSeq" id="WP_126008049.1">
    <property type="nucleotide sequence ID" value="NZ_CP032509.1"/>
</dbReference>
<dbReference type="KEGG" id="abaw:D5400_04470"/>
<keyword evidence="4 5" id="KW-0234">DNA repair</keyword>
<keyword evidence="2 5" id="KW-0227">DNA damage</keyword>
<dbReference type="Pfam" id="PF02245">
    <property type="entry name" value="Pur_DNA_glyco"/>
    <property type="match status" value="1"/>
</dbReference>
<accession>A0A3Q8XLX2</accession>
<dbReference type="CDD" id="cd00540">
    <property type="entry name" value="AAG"/>
    <property type="match status" value="1"/>
</dbReference>
<dbReference type="AlphaFoldDB" id="A0A3Q8XLX2"/>
<name>A0A3Q8XLX2_9HYPH</name>